<dbReference type="Pfam" id="PF00805">
    <property type="entry name" value="Pentapeptide"/>
    <property type="match status" value="2"/>
</dbReference>
<keyword evidence="3" id="KW-1133">Transmembrane helix</keyword>
<feature type="region of interest" description="Disordered" evidence="2">
    <location>
        <begin position="330"/>
        <end position="377"/>
    </location>
</feature>
<name>A0ABP5UWC9_9ACTN</name>
<dbReference type="Gene3D" id="2.160.20.80">
    <property type="entry name" value="E3 ubiquitin-protein ligase SopA"/>
    <property type="match status" value="2"/>
</dbReference>
<organism evidence="4 5">
    <name type="scientific">Streptomyces glaucosporus</name>
    <dbReference type="NCBI Taxonomy" id="284044"/>
    <lineage>
        <taxon>Bacteria</taxon>
        <taxon>Bacillati</taxon>
        <taxon>Actinomycetota</taxon>
        <taxon>Actinomycetes</taxon>
        <taxon>Kitasatosporales</taxon>
        <taxon>Streptomycetaceae</taxon>
        <taxon>Streptomyces</taxon>
    </lineage>
</organism>
<dbReference type="Proteomes" id="UP001500058">
    <property type="component" value="Unassembled WGS sequence"/>
</dbReference>
<feature type="transmembrane region" description="Helical" evidence="3">
    <location>
        <begin position="63"/>
        <end position="81"/>
    </location>
</feature>
<feature type="transmembrane region" description="Helical" evidence="3">
    <location>
        <begin position="12"/>
        <end position="34"/>
    </location>
</feature>
<dbReference type="SUPFAM" id="SSF141571">
    <property type="entry name" value="Pentapeptide repeat-like"/>
    <property type="match status" value="1"/>
</dbReference>
<evidence type="ECO:0000313" key="5">
    <source>
        <dbReference type="Proteomes" id="UP001500058"/>
    </source>
</evidence>
<dbReference type="PANTHER" id="PTHR47485:SF1">
    <property type="entry name" value="THYLAKOID LUMENAL 17.4 KDA PROTEIN, CHLOROPLASTIC"/>
    <property type="match status" value="1"/>
</dbReference>
<keyword evidence="3" id="KW-0472">Membrane</keyword>
<accession>A0ABP5UWC9</accession>
<proteinExistence type="predicted"/>
<evidence type="ECO:0000313" key="4">
    <source>
        <dbReference type="EMBL" id="GAA2386851.1"/>
    </source>
</evidence>
<keyword evidence="5" id="KW-1185">Reference proteome</keyword>
<keyword evidence="1" id="KW-0677">Repeat</keyword>
<evidence type="ECO:0000256" key="1">
    <source>
        <dbReference type="ARBA" id="ARBA00022737"/>
    </source>
</evidence>
<dbReference type="EMBL" id="BAAATJ010000002">
    <property type="protein sequence ID" value="GAA2386851.1"/>
    <property type="molecule type" value="Genomic_DNA"/>
</dbReference>
<comment type="caution">
    <text evidence="4">The sequence shown here is derived from an EMBL/GenBank/DDBJ whole genome shotgun (WGS) entry which is preliminary data.</text>
</comment>
<keyword evidence="3" id="KW-0812">Transmembrane</keyword>
<reference evidence="5" key="1">
    <citation type="journal article" date="2019" name="Int. J. Syst. Evol. Microbiol.">
        <title>The Global Catalogue of Microorganisms (GCM) 10K type strain sequencing project: providing services to taxonomists for standard genome sequencing and annotation.</title>
        <authorList>
            <consortium name="The Broad Institute Genomics Platform"/>
            <consortium name="The Broad Institute Genome Sequencing Center for Infectious Disease"/>
            <person name="Wu L."/>
            <person name="Ma J."/>
        </authorList>
    </citation>
    <scope>NUCLEOTIDE SEQUENCE [LARGE SCALE GENOMIC DNA]</scope>
    <source>
        <strain evidence="5">JCM 6921</strain>
    </source>
</reference>
<sequence>MRERRGRRGGLRALSSVGAGVAGAALLVAVVLYLPGAVVDHDLAGARIAPKDRLGAVNDVRTTLLQAVAGVAIFLGAYVTWRQMRVGQEGLNATREGQVTDRFGLAVEQIGSDRPEVRIGGLHALWRVADHSERDREVVISIMAAFLRTRLRWPPTGPDAPAPDAPVNSVPPLETRAPDAQTALTCMGVLCEGREPEWLNLIATDLRRADCDGLNLQGVILDRACLAAASVFEVDLTRASLAGAVLRQAELATSVLRSARLVDADLRGARLVEADLEGADFTGADLREADLCRARAPRASFHRADLREADLRGADLRGADLREARLEGARTNARTRWPEGFDAAGSGTVPDDAPESPTNPLSGFTLRTDLPPLRSHP</sequence>
<gene>
    <name evidence="4" type="ORF">GCM10010420_07140</name>
</gene>
<protein>
    <submittedName>
        <fullName evidence="4">Pentapeptide repeat-containing protein</fullName>
    </submittedName>
</protein>
<evidence type="ECO:0000256" key="3">
    <source>
        <dbReference type="SAM" id="Phobius"/>
    </source>
</evidence>
<evidence type="ECO:0000256" key="2">
    <source>
        <dbReference type="SAM" id="MobiDB-lite"/>
    </source>
</evidence>
<dbReference type="InterPro" id="IPR001646">
    <property type="entry name" value="5peptide_repeat"/>
</dbReference>
<dbReference type="RefSeq" id="WP_344629323.1">
    <property type="nucleotide sequence ID" value="NZ_BAAATJ010000002.1"/>
</dbReference>
<dbReference type="PANTHER" id="PTHR47485">
    <property type="entry name" value="THYLAKOID LUMENAL 17.4 KDA PROTEIN, CHLOROPLASTIC"/>
    <property type="match status" value="1"/>
</dbReference>